<comment type="caution">
    <text evidence="8">The sequence shown here is derived from an EMBL/GenBank/DDBJ whole genome shotgun (WGS) entry which is preliminary data.</text>
</comment>
<feature type="region of interest" description="Disordered" evidence="6">
    <location>
        <begin position="251"/>
        <end position="314"/>
    </location>
</feature>
<keyword evidence="2 5" id="KW-0808">Transferase</keyword>
<dbReference type="Pfam" id="PF02574">
    <property type="entry name" value="S-methyl_trans"/>
    <property type="match status" value="1"/>
</dbReference>
<feature type="binding site" evidence="5">
    <location>
        <position position="335"/>
    </location>
    <ligand>
        <name>Zn(2+)</name>
        <dbReference type="ChEBI" id="CHEBI:29105"/>
    </ligand>
</feature>
<evidence type="ECO:0000256" key="3">
    <source>
        <dbReference type="ARBA" id="ARBA00022723"/>
    </source>
</evidence>
<evidence type="ECO:0000313" key="9">
    <source>
        <dbReference type="Proteomes" id="UP001500642"/>
    </source>
</evidence>
<keyword evidence="1 5" id="KW-0489">Methyltransferase</keyword>
<feature type="domain" description="Hcy-binding" evidence="7">
    <location>
        <begin position="1"/>
        <end position="349"/>
    </location>
</feature>
<dbReference type="Proteomes" id="UP001500642">
    <property type="component" value="Unassembled WGS sequence"/>
</dbReference>
<proteinExistence type="predicted"/>
<evidence type="ECO:0000256" key="5">
    <source>
        <dbReference type="PROSITE-ProRule" id="PRU00333"/>
    </source>
</evidence>
<accession>A0ABP8J1R4</accession>
<name>A0ABP8J1R4_9MICO</name>
<evidence type="ECO:0000256" key="6">
    <source>
        <dbReference type="SAM" id="MobiDB-lite"/>
    </source>
</evidence>
<feature type="binding site" evidence="5">
    <location>
        <position position="334"/>
    </location>
    <ligand>
        <name>Zn(2+)</name>
        <dbReference type="ChEBI" id="CHEBI:29105"/>
    </ligand>
</feature>
<keyword evidence="4 5" id="KW-0862">Zinc</keyword>
<gene>
    <name evidence="8" type="ORF">GCM10023167_02790</name>
</gene>
<dbReference type="EMBL" id="BAABGL010000002">
    <property type="protein sequence ID" value="GAA4383343.1"/>
    <property type="molecule type" value="Genomic_DNA"/>
</dbReference>
<sequence>MLDGASGTELERRGADVSGDLWAAALLESDPGLVTAMHVAYLDAGAEVVESISYQATVPGLVAAGHPEDRARALLARSWDLVAQAAAGRRTPDGRPVLTASSIGPYGAYLADGSEYTGDYPAGVDATHLQEFHAERIEVLAAAGCRLFACETIPHPAEVAALVAVMREHPEAEWWLSLSIRTDAHGGIALADGTPLGQILAVLPAPGSPGAPAAVGINCCPAHLVAPALAEVRAAGFAGLAYPNSGETYDAATGTWSPPDGEHAGDTPTAGPVPTEDHPAIEHSVGEHPTGDASDPLSDASDPAGGGTEPPDPAGCAAAAGTWVDAGAAMIGGCCRTTPALIRALAQRT</sequence>
<comment type="cofactor">
    <cofactor evidence="5">
        <name>Zn(2+)</name>
        <dbReference type="ChEBI" id="CHEBI:29105"/>
    </cofactor>
</comment>
<feature type="compositionally biased region" description="Low complexity" evidence="6">
    <location>
        <begin position="292"/>
        <end position="303"/>
    </location>
</feature>
<feature type="binding site" evidence="5">
    <location>
        <position position="219"/>
    </location>
    <ligand>
        <name>Zn(2+)</name>
        <dbReference type="ChEBI" id="CHEBI:29105"/>
    </ligand>
</feature>
<dbReference type="PROSITE" id="PS50970">
    <property type="entry name" value="HCY"/>
    <property type="match status" value="1"/>
</dbReference>
<dbReference type="NCBIfam" id="NF007020">
    <property type="entry name" value="PRK09485.1"/>
    <property type="match status" value="1"/>
</dbReference>
<evidence type="ECO:0000256" key="2">
    <source>
        <dbReference type="ARBA" id="ARBA00022679"/>
    </source>
</evidence>
<evidence type="ECO:0000259" key="7">
    <source>
        <dbReference type="PROSITE" id="PS50970"/>
    </source>
</evidence>
<dbReference type="Gene3D" id="3.20.20.330">
    <property type="entry name" value="Homocysteine-binding-like domain"/>
    <property type="match status" value="1"/>
</dbReference>
<reference evidence="9" key="1">
    <citation type="journal article" date="2019" name="Int. J. Syst. Evol. Microbiol.">
        <title>The Global Catalogue of Microorganisms (GCM) 10K type strain sequencing project: providing services to taxonomists for standard genome sequencing and annotation.</title>
        <authorList>
            <consortium name="The Broad Institute Genomics Platform"/>
            <consortium name="The Broad Institute Genome Sequencing Center for Infectious Disease"/>
            <person name="Wu L."/>
            <person name="Ma J."/>
        </authorList>
    </citation>
    <scope>NUCLEOTIDE SEQUENCE [LARGE SCALE GENOMIC DNA]</scope>
    <source>
        <strain evidence="9">JCM 17808</strain>
    </source>
</reference>
<dbReference type="InterPro" id="IPR003726">
    <property type="entry name" value="HCY_dom"/>
</dbReference>
<keyword evidence="3 5" id="KW-0479">Metal-binding</keyword>
<feature type="compositionally biased region" description="Basic and acidic residues" evidence="6">
    <location>
        <begin position="275"/>
        <end position="290"/>
    </location>
</feature>
<keyword evidence="9" id="KW-1185">Reference proteome</keyword>
<dbReference type="InterPro" id="IPR036589">
    <property type="entry name" value="HCY_dom_sf"/>
</dbReference>
<dbReference type="InterPro" id="IPR051486">
    <property type="entry name" value="Hcy_S-methyltransferase"/>
</dbReference>
<organism evidence="8 9">
    <name type="scientific">Brevibacterium pityocampae</name>
    <dbReference type="NCBI Taxonomy" id="506594"/>
    <lineage>
        <taxon>Bacteria</taxon>
        <taxon>Bacillati</taxon>
        <taxon>Actinomycetota</taxon>
        <taxon>Actinomycetes</taxon>
        <taxon>Micrococcales</taxon>
        <taxon>Brevibacteriaceae</taxon>
        <taxon>Brevibacterium</taxon>
    </lineage>
</organism>
<evidence type="ECO:0000256" key="4">
    <source>
        <dbReference type="ARBA" id="ARBA00022833"/>
    </source>
</evidence>
<dbReference type="PANTHER" id="PTHR46015">
    <property type="entry name" value="ZGC:172121"/>
    <property type="match status" value="1"/>
</dbReference>
<dbReference type="SUPFAM" id="SSF82282">
    <property type="entry name" value="Homocysteine S-methyltransferase"/>
    <property type="match status" value="2"/>
</dbReference>
<evidence type="ECO:0000256" key="1">
    <source>
        <dbReference type="ARBA" id="ARBA00022603"/>
    </source>
</evidence>
<evidence type="ECO:0000313" key="8">
    <source>
        <dbReference type="EMBL" id="GAA4383343.1"/>
    </source>
</evidence>
<protein>
    <recommendedName>
        <fullName evidence="7">Hcy-binding domain-containing protein</fullName>
    </recommendedName>
</protein>
<dbReference type="PANTHER" id="PTHR46015:SF1">
    <property type="entry name" value="HOMOCYSTEINE S-METHYLTRANSFERASE-LIKE ISOFORM 1"/>
    <property type="match status" value="1"/>
</dbReference>